<name>A0A6P8AMJ0_PYRGI</name>
<proteinExistence type="predicted"/>
<protein>
    <recommendedName>
        <fullName evidence="5">Mid2 domain-containing protein</fullName>
    </recommendedName>
</protein>
<feature type="transmembrane region" description="Helical" evidence="2">
    <location>
        <begin position="235"/>
        <end position="257"/>
    </location>
</feature>
<dbReference type="GeneID" id="41967268"/>
<reference evidence="4" key="3">
    <citation type="submission" date="2025-08" db="UniProtKB">
        <authorList>
            <consortium name="RefSeq"/>
        </authorList>
    </citation>
    <scope>IDENTIFICATION</scope>
    <source>
        <strain evidence="4">NI907</strain>
    </source>
</reference>
<keyword evidence="2" id="KW-0472">Membrane</keyword>
<dbReference type="KEGG" id="pgri:PgNI_12415"/>
<feature type="region of interest" description="Disordered" evidence="1">
    <location>
        <begin position="204"/>
        <end position="229"/>
    </location>
</feature>
<evidence type="ECO:0000256" key="2">
    <source>
        <dbReference type="SAM" id="Phobius"/>
    </source>
</evidence>
<evidence type="ECO:0008006" key="5">
    <source>
        <dbReference type="Google" id="ProtNLM"/>
    </source>
</evidence>
<feature type="compositionally biased region" description="Basic and acidic residues" evidence="1">
    <location>
        <begin position="368"/>
        <end position="379"/>
    </location>
</feature>
<feature type="compositionally biased region" description="Polar residues" evidence="1">
    <location>
        <begin position="137"/>
        <end position="167"/>
    </location>
</feature>
<keyword evidence="2" id="KW-1133">Transmembrane helix</keyword>
<dbReference type="Proteomes" id="UP000515153">
    <property type="component" value="Unplaced"/>
</dbReference>
<feature type="region of interest" description="Disordered" evidence="1">
    <location>
        <begin position="265"/>
        <end position="318"/>
    </location>
</feature>
<evidence type="ECO:0000313" key="4">
    <source>
        <dbReference type="RefSeq" id="XP_030976113.1"/>
    </source>
</evidence>
<dbReference type="RefSeq" id="XP_030976113.1">
    <property type="nucleotide sequence ID" value="XM_031132365.1"/>
</dbReference>
<evidence type="ECO:0000256" key="1">
    <source>
        <dbReference type="SAM" id="MobiDB-lite"/>
    </source>
</evidence>
<accession>A0A6P8AMJ0</accession>
<dbReference type="AlphaFoldDB" id="A0A6P8AMJ0"/>
<keyword evidence="2" id="KW-0812">Transmembrane</keyword>
<keyword evidence="3" id="KW-1185">Reference proteome</keyword>
<feature type="region of interest" description="Disordered" evidence="1">
    <location>
        <begin position="363"/>
        <end position="382"/>
    </location>
</feature>
<reference evidence="4" key="1">
    <citation type="journal article" date="2019" name="Mol. Biol. Evol.">
        <title>Blast fungal genomes show frequent chromosomal changes, gene gains and losses, and effector gene turnover.</title>
        <authorList>
            <person name="Gomez Luciano L.B."/>
            <person name="Jason Tsai I."/>
            <person name="Chuma I."/>
            <person name="Tosa Y."/>
            <person name="Chen Y.H."/>
            <person name="Li J.Y."/>
            <person name="Li M.Y."/>
            <person name="Jade Lu M.Y."/>
            <person name="Nakayashiki H."/>
            <person name="Li W.H."/>
        </authorList>
    </citation>
    <scope>NUCLEOTIDE SEQUENCE</scope>
    <source>
        <strain evidence="4">NI907</strain>
    </source>
</reference>
<feature type="region of interest" description="Disordered" evidence="1">
    <location>
        <begin position="99"/>
        <end position="189"/>
    </location>
</feature>
<reference evidence="4" key="2">
    <citation type="submission" date="2019-10" db="EMBL/GenBank/DDBJ databases">
        <authorList>
            <consortium name="NCBI Genome Project"/>
        </authorList>
    </citation>
    <scope>NUCLEOTIDE SEQUENCE</scope>
    <source>
        <strain evidence="4">NI907</strain>
    </source>
</reference>
<gene>
    <name evidence="4" type="ORF">PgNI_12415</name>
</gene>
<organism evidence="3 4">
    <name type="scientific">Pyricularia grisea</name>
    <name type="common">Crabgrass-specific blast fungus</name>
    <name type="synonym">Magnaporthe grisea</name>
    <dbReference type="NCBI Taxonomy" id="148305"/>
    <lineage>
        <taxon>Eukaryota</taxon>
        <taxon>Fungi</taxon>
        <taxon>Dikarya</taxon>
        <taxon>Ascomycota</taxon>
        <taxon>Pezizomycotina</taxon>
        <taxon>Sordariomycetes</taxon>
        <taxon>Sordariomycetidae</taxon>
        <taxon>Magnaporthales</taxon>
        <taxon>Pyriculariaceae</taxon>
        <taxon>Pyricularia</taxon>
    </lineage>
</organism>
<feature type="region of interest" description="Disordered" evidence="1">
    <location>
        <begin position="466"/>
        <end position="496"/>
    </location>
</feature>
<feature type="compositionally biased region" description="Basic and acidic residues" evidence="1">
    <location>
        <begin position="18"/>
        <end position="29"/>
    </location>
</feature>
<evidence type="ECO:0000313" key="3">
    <source>
        <dbReference type="Proteomes" id="UP000515153"/>
    </source>
</evidence>
<feature type="region of interest" description="Disordered" evidence="1">
    <location>
        <begin position="1"/>
        <end position="40"/>
    </location>
</feature>
<feature type="compositionally biased region" description="Low complexity" evidence="1">
    <location>
        <begin position="30"/>
        <end position="40"/>
    </location>
</feature>
<feature type="compositionally biased region" description="Low complexity" evidence="1">
    <location>
        <begin position="99"/>
        <end position="127"/>
    </location>
</feature>
<sequence length="496" mass="51916">MWGYGRQPRNQAELLADLTRRDPGGDLETRSGSSRSSASNAIARAFNRMQRRAPEQDVSEAAIRPSVPVVIPGGFFNPIPGSAANVIIITIPGFKTIPPSGSSSASATPTVSSRSSSPTVTSSTPPIQTAAPPSQPPIQTAAPSSQPPRQTAAPSSEPPTQSGSGSTIPPVISSAQPTPPPTENVPAVSSQLPFSSILSTSNVTAAPSETGGAAASPGREASTDGRSANNGSRQIAILAGAIVGVMLLAGLVAMLCIRKRNKAKDARKSQASALPKHTKAGSISGSISYPVQEGGNSGPWAPPLRKPTNVSSRGAPMAAADWPMGRQSIDRNSMEEGSLDDKQYLAYQNLVGNAEYQITPPPVAAQDRTSRAPGSRDTRYLSASSADPYEQINGRYSEWPPMPPVPNADGGGGAQNEGTVPIGYAQTTEPLPPQQPRTLDQYPQTARINQHYSAVEREMLTVSYHQPGAQRGSISPPSPLFFKLDNQGNLEPESRR</sequence>